<dbReference type="Pfam" id="PF04434">
    <property type="entry name" value="SWIM"/>
    <property type="match status" value="1"/>
</dbReference>
<dbReference type="InParanoid" id="M1AJ71"/>
<keyword evidence="1" id="KW-0479">Metal-binding</keyword>
<evidence type="ECO:0000313" key="6">
    <source>
        <dbReference type="EnsemblPlants" id="PGSC0003DMT400023941"/>
    </source>
</evidence>
<dbReference type="HOGENOM" id="CLU_2626752_0_0_1"/>
<keyword evidence="3" id="KW-0862">Zinc</keyword>
<evidence type="ECO:0000256" key="3">
    <source>
        <dbReference type="ARBA" id="ARBA00022833"/>
    </source>
</evidence>
<dbReference type="PaxDb" id="4113-PGSC0003DMT400023941"/>
<evidence type="ECO:0000256" key="4">
    <source>
        <dbReference type="PROSITE-ProRule" id="PRU00325"/>
    </source>
</evidence>
<dbReference type="InterPro" id="IPR006564">
    <property type="entry name" value="Znf_PMZ"/>
</dbReference>
<dbReference type="Gramene" id="PGSC0003DMT400023941">
    <property type="protein sequence ID" value="PGSC0003DMT400023941"/>
    <property type="gene ID" value="PGSC0003DMG400009258"/>
</dbReference>
<evidence type="ECO:0000256" key="2">
    <source>
        <dbReference type="ARBA" id="ARBA00022771"/>
    </source>
</evidence>
<reference evidence="7" key="1">
    <citation type="journal article" date="2011" name="Nature">
        <title>Genome sequence and analysis of the tuber crop potato.</title>
        <authorList>
            <consortium name="The Potato Genome Sequencing Consortium"/>
        </authorList>
    </citation>
    <scope>NUCLEOTIDE SEQUENCE [LARGE SCALE GENOMIC DNA]</scope>
    <source>
        <strain evidence="7">cv. DM1-3 516 R44</strain>
    </source>
</reference>
<dbReference type="Proteomes" id="UP000011115">
    <property type="component" value="Unassembled WGS sequence"/>
</dbReference>
<organism evidence="6 7">
    <name type="scientific">Solanum tuberosum</name>
    <name type="common">Potato</name>
    <dbReference type="NCBI Taxonomy" id="4113"/>
    <lineage>
        <taxon>Eukaryota</taxon>
        <taxon>Viridiplantae</taxon>
        <taxon>Streptophyta</taxon>
        <taxon>Embryophyta</taxon>
        <taxon>Tracheophyta</taxon>
        <taxon>Spermatophyta</taxon>
        <taxon>Magnoliopsida</taxon>
        <taxon>eudicotyledons</taxon>
        <taxon>Gunneridae</taxon>
        <taxon>Pentapetalae</taxon>
        <taxon>asterids</taxon>
        <taxon>lamiids</taxon>
        <taxon>Solanales</taxon>
        <taxon>Solanaceae</taxon>
        <taxon>Solanoideae</taxon>
        <taxon>Solaneae</taxon>
        <taxon>Solanum</taxon>
    </lineage>
</organism>
<dbReference type="AlphaFoldDB" id="M1AJ71"/>
<accession>M1AJ71</accession>
<dbReference type="EnsemblPlants" id="PGSC0003DMT400023941">
    <property type="protein sequence ID" value="PGSC0003DMT400023941"/>
    <property type="gene ID" value="PGSC0003DMG400009258"/>
</dbReference>
<sequence>MSNLPRSELKQVVASSEFILLVYESGRRYIVRLERKTCNCGRFQLDAIPCAHAIAVLKSKNITDMHPHCSDYYIAVKI</sequence>
<dbReference type="InterPro" id="IPR007527">
    <property type="entry name" value="Znf_SWIM"/>
</dbReference>
<name>M1AJ71_SOLTU</name>
<dbReference type="SMART" id="SM00575">
    <property type="entry name" value="ZnF_PMZ"/>
    <property type="match status" value="1"/>
</dbReference>
<proteinExistence type="predicted"/>
<reference evidence="6" key="2">
    <citation type="submission" date="2015-06" db="UniProtKB">
        <authorList>
            <consortium name="EnsemblPlants"/>
        </authorList>
    </citation>
    <scope>IDENTIFICATION</scope>
    <source>
        <strain evidence="6">DM1-3 516 R44</strain>
    </source>
</reference>
<protein>
    <submittedName>
        <fullName evidence="6">Zinc finger containing preotein</fullName>
    </submittedName>
</protein>
<dbReference type="PROSITE" id="PS50966">
    <property type="entry name" value="ZF_SWIM"/>
    <property type="match status" value="1"/>
</dbReference>
<dbReference type="GO" id="GO:0008270">
    <property type="term" value="F:zinc ion binding"/>
    <property type="evidence" value="ECO:0007669"/>
    <property type="project" value="UniProtKB-KW"/>
</dbReference>
<evidence type="ECO:0000259" key="5">
    <source>
        <dbReference type="PROSITE" id="PS50966"/>
    </source>
</evidence>
<feature type="domain" description="SWIM-type" evidence="5">
    <location>
        <begin position="29"/>
        <end position="61"/>
    </location>
</feature>
<evidence type="ECO:0000256" key="1">
    <source>
        <dbReference type="ARBA" id="ARBA00022723"/>
    </source>
</evidence>
<keyword evidence="2 4" id="KW-0863">Zinc-finger</keyword>
<keyword evidence="7" id="KW-1185">Reference proteome</keyword>
<evidence type="ECO:0000313" key="7">
    <source>
        <dbReference type="Proteomes" id="UP000011115"/>
    </source>
</evidence>